<proteinExistence type="predicted"/>
<reference evidence="4 5" key="1">
    <citation type="submission" date="2018-12" db="EMBL/GenBank/DDBJ databases">
        <authorList>
            <consortium name="Pathogen Informatics"/>
        </authorList>
    </citation>
    <scope>NUCLEOTIDE SEQUENCE [LARGE SCALE GENOMIC DNA]</scope>
    <source>
        <strain evidence="4 5">NCTC11466</strain>
    </source>
</reference>
<keyword evidence="1" id="KW-0175">Coiled coil</keyword>
<evidence type="ECO:0000313" key="4">
    <source>
        <dbReference type="EMBL" id="VEB94976.1"/>
    </source>
</evidence>
<gene>
    <name evidence="4" type="ORF">NCTC11466_00064</name>
</gene>
<dbReference type="EMBL" id="LR134201">
    <property type="protein sequence ID" value="VEB94976.1"/>
    <property type="molecule type" value="Genomic_DNA"/>
</dbReference>
<evidence type="ECO:0000256" key="2">
    <source>
        <dbReference type="SAM" id="Phobius"/>
    </source>
</evidence>
<evidence type="ECO:0000259" key="3">
    <source>
        <dbReference type="Pfam" id="PF18729"/>
    </source>
</evidence>
<dbReference type="Proteomes" id="UP000274122">
    <property type="component" value="Chromosome"/>
</dbReference>
<feature type="coiled-coil region" evidence="1">
    <location>
        <begin position="496"/>
        <end position="523"/>
    </location>
</feature>
<keyword evidence="2" id="KW-0472">Membrane</keyword>
<dbReference type="OrthoDB" id="6584404at2"/>
<accession>A0A3S4IJT4</accession>
<name>A0A3S4IJT4_9ENTR</name>
<dbReference type="AlphaFoldDB" id="A0A3S4IJT4"/>
<keyword evidence="5" id="KW-1185">Reference proteome</keyword>
<dbReference type="RefSeq" id="WP_126354177.1">
    <property type="nucleotide sequence ID" value="NZ_LR134201.1"/>
</dbReference>
<sequence>MSSATLQMREHFETCLGIIRQASLQILPLLNIRAAEGKDPQWFFQQLEQARMALGSWGAVAKRLNLNDSEISQFTLLLRHLQQLVPQYESGQEVGQNQLLAALRFTSYLEHVRFKQPLLGYSTELSSDVDGVQKGAQQQMRAIELMLKELVSQAWESQADLVNQLKNQFGADKVRRWLKQGERGDVLSGMKFSELALMLVDKKEFAHHYAKIYQNSPQLGFLIDQRKTLQIFLDGVRQIRNDLMHKQPLTTVQVALLDNYFGEISGPVQKAFSEGRTKVNPSALLDANDAALQSYLEQARKNHAAKGGDPEEIRESIERYDSRADKKQHDATGAISTALWASVGIFVVAVAVVGLYLLSDISSKPGMVATPPVVVSTPAQQKERPEYNSPRDMLANMGITWDENNLRTAINRNDARIVRLFMQGGMNWKVYFTEQALAADNRDVLTILLQYRPQMDEARPCRRLISATELEMRKGQKLTSLRKQYLASFCSSATAVQRQKEALQRAEMRLAAQKQRYEDATAQGLVAEPVDELNVKIQQAIYNAIR</sequence>
<evidence type="ECO:0000256" key="1">
    <source>
        <dbReference type="SAM" id="Coils"/>
    </source>
</evidence>
<protein>
    <recommendedName>
        <fullName evidence="3">STY4199-like HEPN domain-containing protein</fullName>
    </recommendedName>
</protein>
<evidence type="ECO:0000313" key="5">
    <source>
        <dbReference type="Proteomes" id="UP000274122"/>
    </source>
</evidence>
<feature type="transmembrane region" description="Helical" evidence="2">
    <location>
        <begin position="338"/>
        <end position="358"/>
    </location>
</feature>
<dbReference type="InterPro" id="IPR040816">
    <property type="entry name" value="STY4199_HEPN_dom"/>
</dbReference>
<feature type="domain" description="STY4199-like HEPN" evidence="3">
    <location>
        <begin position="2"/>
        <end position="281"/>
    </location>
</feature>
<keyword evidence="2" id="KW-1133">Transmembrane helix</keyword>
<organism evidence="4 5">
    <name type="scientific">Cedecea lapagei</name>
    <dbReference type="NCBI Taxonomy" id="158823"/>
    <lineage>
        <taxon>Bacteria</taxon>
        <taxon>Pseudomonadati</taxon>
        <taxon>Pseudomonadota</taxon>
        <taxon>Gammaproteobacteria</taxon>
        <taxon>Enterobacterales</taxon>
        <taxon>Enterobacteriaceae</taxon>
        <taxon>Cedecea</taxon>
    </lineage>
</organism>
<dbReference type="KEGG" id="clap:NCTC11466_00064"/>
<dbReference type="Pfam" id="PF18729">
    <property type="entry name" value="HEPN_STY4199"/>
    <property type="match status" value="1"/>
</dbReference>
<keyword evidence="2" id="KW-0812">Transmembrane</keyword>